<keyword evidence="6" id="KW-0675">Receptor</keyword>
<evidence type="ECO:0000256" key="5">
    <source>
        <dbReference type="ARBA" id="ARBA00023136"/>
    </source>
</evidence>
<keyword evidence="11" id="KW-1185">Reference proteome</keyword>
<dbReference type="PRINTS" id="PR00237">
    <property type="entry name" value="GPCRRHODOPSN"/>
</dbReference>
<feature type="transmembrane region" description="Helical" evidence="9">
    <location>
        <begin position="76"/>
        <end position="98"/>
    </location>
</feature>
<proteinExistence type="predicted"/>
<organism evidence="11 12">
    <name type="scientific">Plectus sambesii</name>
    <dbReference type="NCBI Taxonomy" id="2011161"/>
    <lineage>
        <taxon>Eukaryota</taxon>
        <taxon>Metazoa</taxon>
        <taxon>Ecdysozoa</taxon>
        <taxon>Nematoda</taxon>
        <taxon>Chromadorea</taxon>
        <taxon>Plectida</taxon>
        <taxon>Plectina</taxon>
        <taxon>Plectoidea</taxon>
        <taxon>Plectidae</taxon>
        <taxon>Plectus</taxon>
    </lineage>
</organism>
<evidence type="ECO:0000313" key="11">
    <source>
        <dbReference type="Proteomes" id="UP000887566"/>
    </source>
</evidence>
<keyword evidence="3 9" id="KW-1133">Transmembrane helix</keyword>
<dbReference type="AlphaFoldDB" id="A0A914W8Z3"/>
<dbReference type="PANTHER" id="PTHR24240">
    <property type="entry name" value="OPSIN"/>
    <property type="match status" value="1"/>
</dbReference>
<evidence type="ECO:0000256" key="7">
    <source>
        <dbReference type="ARBA" id="ARBA00023224"/>
    </source>
</evidence>
<feature type="transmembrane region" description="Helical" evidence="9">
    <location>
        <begin position="29"/>
        <end position="48"/>
    </location>
</feature>
<reference evidence="12" key="1">
    <citation type="submission" date="2022-11" db="UniProtKB">
        <authorList>
            <consortium name="WormBaseParasite"/>
        </authorList>
    </citation>
    <scope>IDENTIFICATION</scope>
</reference>
<dbReference type="GO" id="GO:0016020">
    <property type="term" value="C:membrane"/>
    <property type="evidence" value="ECO:0007669"/>
    <property type="project" value="UniProtKB-SubCell"/>
</dbReference>
<dbReference type="PROSITE" id="PS50262">
    <property type="entry name" value="G_PROTEIN_RECEP_F1_2"/>
    <property type="match status" value="1"/>
</dbReference>
<evidence type="ECO:0000256" key="4">
    <source>
        <dbReference type="ARBA" id="ARBA00023040"/>
    </source>
</evidence>
<evidence type="ECO:0000256" key="6">
    <source>
        <dbReference type="ARBA" id="ARBA00023170"/>
    </source>
</evidence>
<dbReference type="InterPro" id="IPR017452">
    <property type="entry name" value="GPCR_Rhodpsn_7TM"/>
</dbReference>
<evidence type="ECO:0000259" key="10">
    <source>
        <dbReference type="PROSITE" id="PS50262"/>
    </source>
</evidence>
<dbReference type="GO" id="GO:0007601">
    <property type="term" value="P:visual perception"/>
    <property type="evidence" value="ECO:0007669"/>
    <property type="project" value="UniProtKB-KW"/>
</dbReference>
<evidence type="ECO:0000256" key="3">
    <source>
        <dbReference type="ARBA" id="ARBA00022989"/>
    </source>
</evidence>
<dbReference type="SUPFAM" id="SSF81321">
    <property type="entry name" value="Family A G protein-coupled receptor-like"/>
    <property type="match status" value="1"/>
</dbReference>
<dbReference type="Gene3D" id="1.20.1070.10">
    <property type="entry name" value="Rhodopsin 7-helix transmembrane proteins"/>
    <property type="match status" value="1"/>
</dbReference>
<keyword evidence="5 9" id="KW-0472">Membrane</keyword>
<dbReference type="InterPro" id="IPR050125">
    <property type="entry name" value="GPCR_opsins"/>
</dbReference>
<sequence length="230" mass="26125">MQLTVISAERCAIVWRPFLEKSILLSQKCAVVGLVYLVSIALSSPPLYGWSRFSKVNEQFFCTFDYTQRDIGTRSYLFFVLVAGYLMPIASYSIDAVLLRTRSLSTFTQKRRNEQRRQVRIAILTLVVCGTFLLCWTPFAILYVIWPLFSETLPSTTLTTIATICGKSFVIINPIIYGFNAKSWQVPAVRLSLYCGCKSNAKIRSQFCTDEGLLRKRPAGNVIQREISNE</sequence>
<evidence type="ECO:0000256" key="9">
    <source>
        <dbReference type="SAM" id="Phobius"/>
    </source>
</evidence>
<feature type="domain" description="G-protein coupled receptors family 1 profile" evidence="10">
    <location>
        <begin position="1"/>
        <end position="177"/>
    </location>
</feature>
<protein>
    <submittedName>
        <fullName evidence="12">G-protein coupled receptors family 1 profile domain-containing protein</fullName>
    </submittedName>
</protein>
<dbReference type="GO" id="GO:0004930">
    <property type="term" value="F:G protein-coupled receptor activity"/>
    <property type="evidence" value="ECO:0007669"/>
    <property type="project" value="UniProtKB-KW"/>
</dbReference>
<evidence type="ECO:0000256" key="8">
    <source>
        <dbReference type="ARBA" id="ARBA00023305"/>
    </source>
</evidence>
<evidence type="ECO:0000256" key="1">
    <source>
        <dbReference type="ARBA" id="ARBA00004141"/>
    </source>
</evidence>
<evidence type="ECO:0000256" key="2">
    <source>
        <dbReference type="ARBA" id="ARBA00022692"/>
    </source>
</evidence>
<dbReference type="Pfam" id="PF00001">
    <property type="entry name" value="7tm_1"/>
    <property type="match status" value="1"/>
</dbReference>
<keyword evidence="4" id="KW-0297">G-protein coupled receptor</keyword>
<keyword evidence="7" id="KW-0807">Transducer</keyword>
<keyword evidence="2 9" id="KW-0812">Transmembrane</keyword>
<dbReference type="InterPro" id="IPR000276">
    <property type="entry name" value="GPCR_Rhodpsn"/>
</dbReference>
<accession>A0A914W8Z3</accession>
<keyword evidence="8" id="KW-0844">Vision</keyword>
<feature type="transmembrane region" description="Helical" evidence="9">
    <location>
        <begin position="119"/>
        <end position="146"/>
    </location>
</feature>
<evidence type="ECO:0000313" key="12">
    <source>
        <dbReference type="WBParaSite" id="PSAMB.scaffold3490size18063.g21648.t2"/>
    </source>
</evidence>
<keyword evidence="8" id="KW-0716">Sensory transduction</keyword>
<comment type="subcellular location">
    <subcellularLocation>
        <location evidence="1">Membrane</location>
        <topology evidence="1">Multi-pass membrane protein</topology>
    </subcellularLocation>
</comment>
<dbReference type="Proteomes" id="UP000887566">
    <property type="component" value="Unplaced"/>
</dbReference>
<dbReference type="WBParaSite" id="PSAMB.scaffold3490size18063.g21648.t2">
    <property type="protein sequence ID" value="PSAMB.scaffold3490size18063.g21648.t2"/>
    <property type="gene ID" value="PSAMB.scaffold3490size18063.g21648"/>
</dbReference>
<name>A0A914W8Z3_9BILA</name>
<feature type="transmembrane region" description="Helical" evidence="9">
    <location>
        <begin position="158"/>
        <end position="180"/>
    </location>
</feature>